<dbReference type="InterPro" id="IPR008967">
    <property type="entry name" value="p53-like_TF_DNA-bd_sf"/>
</dbReference>
<comment type="subcellular location">
    <subcellularLocation>
        <location evidence="1">Nucleus</location>
    </subcellularLocation>
</comment>
<dbReference type="EMBL" id="GDQN01009619">
    <property type="protein sequence ID" value="JAT81435.1"/>
    <property type="molecule type" value="Transcribed_RNA"/>
</dbReference>
<feature type="non-terminal residue" evidence="6">
    <location>
        <position position="208"/>
    </location>
</feature>
<dbReference type="GO" id="GO:0003700">
    <property type="term" value="F:DNA-binding transcription factor activity"/>
    <property type="evidence" value="ECO:0007669"/>
    <property type="project" value="InterPro"/>
</dbReference>
<evidence type="ECO:0000259" key="5">
    <source>
        <dbReference type="Pfam" id="PF00870"/>
    </source>
</evidence>
<protein>
    <recommendedName>
        <fullName evidence="5">p53 DNA-binding domain-containing protein</fullName>
    </recommendedName>
</protein>
<evidence type="ECO:0000256" key="2">
    <source>
        <dbReference type="ARBA" id="ARBA00023015"/>
    </source>
</evidence>
<dbReference type="GO" id="GO:0000976">
    <property type="term" value="F:transcription cis-regulatory region binding"/>
    <property type="evidence" value="ECO:0007669"/>
    <property type="project" value="InterPro"/>
</dbReference>
<evidence type="ECO:0000256" key="3">
    <source>
        <dbReference type="ARBA" id="ARBA00023163"/>
    </source>
</evidence>
<dbReference type="Gene3D" id="2.60.40.720">
    <property type="match status" value="1"/>
</dbReference>
<accession>A0A1E1W382</accession>
<organism evidence="6">
    <name type="scientific">Pectinophora gossypiella</name>
    <name type="common">Cotton pink bollworm</name>
    <name type="synonym">Depressaria gossypiella</name>
    <dbReference type="NCBI Taxonomy" id="13191"/>
    <lineage>
        <taxon>Eukaryota</taxon>
        <taxon>Metazoa</taxon>
        <taxon>Ecdysozoa</taxon>
        <taxon>Arthropoda</taxon>
        <taxon>Hexapoda</taxon>
        <taxon>Insecta</taxon>
        <taxon>Pterygota</taxon>
        <taxon>Neoptera</taxon>
        <taxon>Endopterygota</taxon>
        <taxon>Lepidoptera</taxon>
        <taxon>Glossata</taxon>
        <taxon>Ditrysia</taxon>
        <taxon>Gelechioidea</taxon>
        <taxon>Gelechiidae</taxon>
        <taxon>Apatetrinae</taxon>
        <taxon>Pectinophora</taxon>
    </lineage>
</organism>
<name>A0A1E1W382_PECGO</name>
<evidence type="ECO:0000313" key="6">
    <source>
        <dbReference type="EMBL" id="JAT81435.1"/>
    </source>
</evidence>
<sequence length="208" mass="23530">MFKQEEYAPLLGNEEYSPNSNLEYILPASQDFIMNDLMQLMPQGGLPATDMLLLPAELEDTIDANTKFELVTPKFTPVSPRGPPERAVFAGELDFQVEINASDTHKRKYLYSAILNRIYVDMKTNFSVTYRWAAGRAPAPLYVRSVVVFSDESQAEKRVERCTQHTHEVTNTGISQEIVKNVLHSAREKGTRGVYYCGRADEADSWLS</sequence>
<evidence type="ECO:0000256" key="1">
    <source>
        <dbReference type="ARBA" id="ARBA00004123"/>
    </source>
</evidence>
<keyword evidence="2" id="KW-0805">Transcription regulation</keyword>
<feature type="domain" description="p53 DNA-binding" evidence="5">
    <location>
        <begin position="89"/>
        <end position="197"/>
    </location>
</feature>
<gene>
    <name evidence="6" type="ORF">g.3418</name>
</gene>
<dbReference type="SUPFAM" id="SSF49417">
    <property type="entry name" value="p53-like transcription factors"/>
    <property type="match status" value="1"/>
</dbReference>
<keyword evidence="3" id="KW-0804">Transcription</keyword>
<keyword evidence="4" id="KW-0539">Nucleus</keyword>
<dbReference type="OrthoDB" id="5915660at2759"/>
<dbReference type="GO" id="GO:0006357">
    <property type="term" value="P:regulation of transcription by RNA polymerase II"/>
    <property type="evidence" value="ECO:0007669"/>
    <property type="project" value="UniProtKB-ARBA"/>
</dbReference>
<dbReference type="AlphaFoldDB" id="A0A1E1W382"/>
<dbReference type="Pfam" id="PF00870">
    <property type="entry name" value="P53"/>
    <property type="match status" value="1"/>
</dbReference>
<dbReference type="GO" id="GO:0005634">
    <property type="term" value="C:nucleus"/>
    <property type="evidence" value="ECO:0007669"/>
    <property type="project" value="UniProtKB-SubCell"/>
</dbReference>
<reference evidence="6" key="1">
    <citation type="submission" date="2015-09" db="EMBL/GenBank/DDBJ databases">
        <title>De novo assembly of Pectinophora gossypiella (Pink Bollworm) gut transcriptome.</title>
        <authorList>
            <person name="Tassone E.E."/>
        </authorList>
    </citation>
    <scope>NUCLEOTIDE SEQUENCE</scope>
</reference>
<dbReference type="InterPro" id="IPR012346">
    <property type="entry name" value="p53/RUNT-type_TF_DNA-bd_sf"/>
</dbReference>
<proteinExistence type="predicted"/>
<dbReference type="InterPro" id="IPR011615">
    <property type="entry name" value="p53_DNA-bd"/>
</dbReference>
<evidence type="ECO:0000256" key="4">
    <source>
        <dbReference type="ARBA" id="ARBA00023242"/>
    </source>
</evidence>